<reference evidence="3 4" key="1">
    <citation type="submission" date="2021-03" db="EMBL/GenBank/DDBJ databases">
        <title>Caproiciproducens sp. nov. isolated from feces of cow.</title>
        <authorList>
            <person name="Choi J.-Y."/>
        </authorList>
    </citation>
    <scope>NUCLEOTIDE SEQUENCE [LARGE SCALE GENOMIC DNA]</scope>
    <source>
        <strain evidence="3 4">AGMB10547</strain>
    </source>
</reference>
<dbReference type="Proteomes" id="UP000719942">
    <property type="component" value="Unassembled WGS sequence"/>
</dbReference>
<keyword evidence="4" id="KW-1185">Reference proteome</keyword>
<keyword evidence="2" id="KW-0472">Membrane</keyword>
<keyword evidence="2" id="KW-1133">Transmembrane helix</keyword>
<evidence type="ECO:0000313" key="3">
    <source>
        <dbReference type="EMBL" id="MBW7572501.1"/>
    </source>
</evidence>
<feature type="compositionally biased region" description="Acidic residues" evidence="1">
    <location>
        <begin position="122"/>
        <end position="135"/>
    </location>
</feature>
<accession>A0ABS7DMH3</accession>
<keyword evidence="2" id="KW-0812">Transmembrane</keyword>
<proteinExistence type="predicted"/>
<protein>
    <recommendedName>
        <fullName evidence="5">DUF2007 domain-containing protein</fullName>
    </recommendedName>
</protein>
<organism evidence="3 4">
    <name type="scientific">Caproiciproducens faecalis</name>
    <dbReference type="NCBI Taxonomy" id="2820301"/>
    <lineage>
        <taxon>Bacteria</taxon>
        <taxon>Bacillati</taxon>
        <taxon>Bacillota</taxon>
        <taxon>Clostridia</taxon>
        <taxon>Eubacteriales</taxon>
        <taxon>Acutalibacteraceae</taxon>
        <taxon>Caproiciproducens</taxon>
    </lineage>
</organism>
<gene>
    <name evidence="3" type="ORF">J5W02_06710</name>
</gene>
<feature type="transmembrane region" description="Helical" evidence="2">
    <location>
        <begin position="143"/>
        <end position="171"/>
    </location>
</feature>
<feature type="region of interest" description="Disordered" evidence="1">
    <location>
        <begin position="112"/>
        <end position="136"/>
    </location>
</feature>
<evidence type="ECO:0000313" key="4">
    <source>
        <dbReference type="Proteomes" id="UP000719942"/>
    </source>
</evidence>
<dbReference type="EMBL" id="JAGFNZ010000002">
    <property type="protein sequence ID" value="MBW7572501.1"/>
    <property type="molecule type" value="Genomic_DNA"/>
</dbReference>
<dbReference type="RefSeq" id="WP_219964904.1">
    <property type="nucleotide sequence ID" value="NZ_JAGFNZ010000002.1"/>
</dbReference>
<name>A0ABS7DMH3_9FIRM</name>
<evidence type="ECO:0000256" key="2">
    <source>
        <dbReference type="SAM" id="Phobius"/>
    </source>
</evidence>
<sequence length="176" mass="19516">MLYCSKCQLLTDGDTDRCPVCGSTKLRAPAPDDPVLLLTVDEMKVVLVRSVFQENGIVFIEQDNGFGSPPSMLLGRPFYGNRNIFVAYRDLPAAKELLNGIGFADADDAKLEKDQPAPEPVTESEEQSEPEEEPEPMSARKRFFWRIVSAMLFILVVWGVVAAADFVAGWLKALFT</sequence>
<comment type="caution">
    <text evidence="3">The sequence shown here is derived from an EMBL/GenBank/DDBJ whole genome shotgun (WGS) entry which is preliminary data.</text>
</comment>
<evidence type="ECO:0000256" key="1">
    <source>
        <dbReference type="SAM" id="MobiDB-lite"/>
    </source>
</evidence>
<evidence type="ECO:0008006" key="5">
    <source>
        <dbReference type="Google" id="ProtNLM"/>
    </source>
</evidence>